<dbReference type="CDD" id="cd17535">
    <property type="entry name" value="REC_NarL-like"/>
    <property type="match status" value="1"/>
</dbReference>
<dbReference type="Pfam" id="PF00072">
    <property type="entry name" value="Response_reg"/>
    <property type="match status" value="1"/>
</dbReference>
<comment type="caution">
    <text evidence="6">The sequence shown here is derived from an EMBL/GenBank/DDBJ whole genome shotgun (WGS) entry which is preliminary data.</text>
</comment>
<feature type="modified residue" description="4-aspartylphosphate" evidence="3">
    <location>
        <position position="55"/>
    </location>
</feature>
<dbReference type="SMART" id="SM00448">
    <property type="entry name" value="REC"/>
    <property type="match status" value="1"/>
</dbReference>
<dbReference type="SMART" id="SM00421">
    <property type="entry name" value="HTH_LUXR"/>
    <property type="match status" value="1"/>
</dbReference>
<evidence type="ECO:0000256" key="1">
    <source>
        <dbReference type="ARBA" id="ARBA00022553"/>
    </source>
</evidence>
<dbReference type="Gene3D" id="3.40.50.2300">
    <property type="match status" value="1"/>
</dbReference>
<sequence>MIKVLLAEDHNIVRNGIRSLLDKQPDIEVIAEAMDGLEVIQKLDEGIKADIVLTDVNMPQLNGLALIERLKDKNPEVKVVILSMLDHENYVMKAVSSGACGYLLKSVGEDEMMFAIRHVSEGNLYVCSELTSKLLNKLSTLPDENSDGNKIAIDLSRREIEILLLIAEGFTNNEIAEKLFTSRRTVEGHRQNLLEKTGARNTATLIRFAARHGLID</sequence>
<keyword evidence="2" id="KW-0238">DNA-binding</keyword>
<proteinExistence type="predicted"/>
<dbReference type="InterPro" id="IPR039420">
    <property type="entry name" value="WalR-like"/>
</dbReference>
<organism evidence="6 7">
    <name type="scientific">Paradesertivirga mongoliensis</name>
    <dbReference type="NCBI Taxonomy" id="2100740"/>
    <lineage>
        <taxon>Bacteria</taxon>
        <taxon>Pseudomonadati</taxon>
        <taxon>Bacteroidota</taxon>
        <taxon>Sphingobacteriia</taxon>
        <taxon>Sphingobacteriales</taxon>
        <taxon>Sphingobacteriaceae</taxon>
        <taxon>Paradesertivirga</taxon>
    </lineage>
</organism>
<feature type="domain" description="Response regulatory" evidence="5">
    <location>
        <begin position="3"/>
        <end position="120"/>
    </location>
</feature>
<evidence type="ECO:0000259" key="5">
    <source>
        <dbReference type="PROSITE" id="PS50110"/>
    </source>
</evidence>
<dbReference type="EMBL" id="JBHUHZ010000001">
    <property type="protein sequence ID" value="MFD2161998.1"/>
    <property type="molecule type" value="Genomic_DNA"/>
</dbReference>
<dbReference type="PANTHER" id="PTHR43214:SF43">
    <property type="entry name" value="TWO-COMPONENT RESPONSE REGULATOR"/>
    <property type="match status" value="1"/>
</dbReference>
<dbReference type="Pfam" id="PF00196">
    <property type="entry name" value="GerE"/>
    <property type="match status" value="1"/>
</dbReference>
<dbReference type="SUPFAM" id="SSF46894">
    <property type="entry name" value="C-terminal effector domain of the bipartite response regulators"/>
    <property type="match status" value="1"/>
</dbReference>
<accession>A0ABW4ZIY9</accession>
<dbReference type="Proteomes" id="UP001597387">
    <property type="component" value="Unassembled WGS sequence"/>
</dbReference>
<keyword evidence="7" id="KW-1185">Reference proteome</keyword>
<dbReference type="PROSITE" id="PS50110">
    <property type="entry name" value="RESPONSE_REGULATORY"/>
    <property type="match status" value="1"/>
</dbReference>
<name>A0ABW4ZIY9_9SPHI</name>
<dbReference type="InterPro" id="IPR000792">
    <property type="entry name" value="Tscrpt_reg_LuxR_C"/>
</dbReference>
<dbReference type="RefSeq" id="WP_255898139.1">
    <property type="nucleotide sequence ID" value="NZ_JAFMZO010000001.1"/>
</dbReference>
<dbReference type="PROSITE" id="PS50043">
    <property type="entry name" value="HTH_LUXR_2"/>
    <property type="match status" value="1"/>
</dbReference>
<feature type="domain" description="HTH luxR-type" evidence="4">
    <location>
        <begin position="148"/>
        <end position="213"/>
    </location>
</feature>
<dbReference type="SUPFAM" id="SSF52172">
    <property type="entry name" value="CheY-like"/>
    <property type="match status" value="1"/>
</dbReference>
<protein>
    <submittedName>
        <fullName evidence="6">Response regulator</fullName>
    </submittedName>
</protein>
<evidence type="ECO:0000256" key="3">
    <source>
        <dbReference type="PROSITE-ProRule" id="PRU00169"/>
    </source>
</evidence>
<dbReference type="InterPro" id="IPR016032">
    <property type="entry name" value="Sig_transdc_resp-reg_C-effctor"/>
</dbReference>
<dbReference type="CDD" id="cd06170">
    <property type="entry name" value="LuxR_C_like"/>
    <property type="match status" value="1"/>
</dbReference>
<evidence type="ECO:0000313" key="6">
    <source>
        <dbReference type="EMBL" id="MFD2161998.1"/>
    </source>
</evidence>
<dbReference type="InterPro" id="IPR058245">
    <property type="entry name" value="NreC/VraR/RcsB-like_REC"/>
</dbReference>
<dbReference type="InterPro" id="IPR011006">
    <property type="entry name" value="CheY-like_superfamily"/>
</dbReference>
<dbReference type="InterPro" id="IPR001789">
    <property type="entry name" value="Sig_transdc_resp-reg_receiver"/>
</dbReference>
<keyword evidence="1 3" id="KW-0597">Phosphoprotein</keyword>
<gene>
    <name evidence="6" type="ORF">ACFSJU_06310</name>
</gene>
<reference evidence="7" key="1">
    <citation type="journal article" date="2019" name="Int. J. Syst. Evol. Microbiol.">
        <title>The Global Catalogue of Microorganisms (GCM) 10K type strain sequencing project: providing services to taxonomists for standard genome sequencing and annotation.</title>
        <authorList>
            <consortium name="The Broad Institute Genomics Platform"/>
            <consortium name="The Broad Institute Genome Sequencing Center for Infectious Disease"/>
            <person name="Wu L."/>
            <person name="Ma J."/>
        </authorList>
    </citation>
    <scope>NUCLEOTIDE SEQUENCE [LARGE SCALE GENOMIC DNA]</scope>
    <source>
        <strain evidence="7">KCTC 42217</strain>
    </source>
</reference>
<evidence type="ECO:0000259" key="4">
    <source>
        <dbReference type="PROSITE" id="PS50043"/>
    </source>
</evidence>
<evidence type="ECO:0000256" key="2">
    <source>
        <dbReference type="ARBA" id="ARBA00023125"/>
    </source>
</evidence>
<evidence type="ECO:0000313" key="7">
    <source>
        <dbReference type="Proteomes" id="UP001597387"/>
    </source>
</evidence>
<dbReference type="PANTHER" id="PTHR43214">
    <property type="entry name" value="TWO-COMPONENT RESPONSE REGULATOR"/>
    <property type="match status" value="1"/>
</dbReference>
<dbReference type="PRINTS" id="PR00038">
    <property type="entry name" value="HTHLUXR"/>
</dbReference>